<comment type="caution">
    <text evidence="10">The sequence shown here is derived from an EMBL/GenBank/DDBJ whole genome shotgun (WGS) entry which is preliminary data.</text>
</comment>
<dbReference type="PANTHER" id="PTHR33398">
    <property type="entry name" value="30S RIBOSOMAL PROTEIN S20"/>
    <property type="match status" value="1"/>
</dbReference>
<dbReference type="GO" id="GO:0003735">
    <property type="term" value="F:structural constituent of ribosome"/>
    <property type="evidence" value="ECO:0007669"/>
    <property type="project" value="InterPro"/>
</dbReference>
<keyword evidence="4 8" id="KW-0694">RNA-binding</keyword>
<evidence type="ECO:0000256" key="6">
    <source>
        <dbReference type="ARBA" id="ARBA00023274"/>
    </source>
</evidence>
<dbReference type="SUPFAM" id="SSF46992">
    <property type="entry name" value="Ribosomal protein S20"/>
    <property type="match status" value="1"/>
</dbReference>
<evidence type="ECO:0000256" key="7">
    <source>
        <dbReference type="ARBA" id="ARBA00035136"/>
    </source>
</evidence>
<dbReference type="GO" id="GO:0005829">
    <property type="term" value="C:cytosol"/>
    <property type="evidence" value="ECO:0007669"/>
    <property type="project" value="TreeGrafter"/>
</dbReference>
<evidence type="ECO:0000256" key="3">
    <source>
        <dbReference type="ARBA" id="ARBA00022730"/>
    </source>
</evidence>
<name>A0A1Y1SHP0_9GAMM</name>
<keyword evidence="6 8" id="KW-0687">Ribonucleoprotein</keyword>
<sequence length="87" mass="9776">MANSPQAAKRARQAEDRRQLNMSQRSRFRTSIKTVLKAVQAGNKDDASKAMQTCESLLDRYAGRGLLHKNKAARHKSRLRAKIKALA</sequence>
<dbReference type="HAMAP" id="MF_00500">
    <property type="entry name" value="Ribosomal_bS20"/>
    <property type="match status" value="1"/>
</dbReference>
<keyword evidence="3 8" id="KW-0699">rRNA-binding</keyword>
<keyword evidence="11" id="KW-1185">Reference proteome</keyword>
<reference evidence="10 11" key="1">
    <citation type="submission" date="2013-04" db="EMBL/GenBank/DDBJ databases">
        <title>Oceanococcus atlanticus 22II-S10r2 Genome Sequencing.</title>
        <authorList>
            <person name="Lai Q."/>
            <person name="Li G."/>
            <person name="Shao Z."/>
        </authorList>
    </citation>
    <scope>NUCLEOTIDE SEQUENCE [LARGE SCALE GENOMIC DNA]</scope>
    <source>
        <strain evidence="10 11">22II-S10r2</strain>
    </source>
</reference>
<evidence type="ECO:0000256" key="2">
    <source>
        <dbReference type="ARBA" id="ARBA00007634"/>
    </source>
</evidence>
<evidence type="ECO:0000256" key="1">
    <source>
        <dbReference type="ARBA" id="ARBA00003134"/>
    </source>
</evidence>
<comment type="similarity">
    <text evidence="2 8">Belongs to the bacterial ribosomal protein bS20 family.</text>
</comment>
<dbReference type="OrthoDB" id="9807974at2"/>
<keyword evidence="5 8" id="KW-0689">Ribosomal protein</keyword>
<organism evidence="10 11">
    <name type="scientific">Oceanococcus atlanticus</name>
    <dbReference type="NCBI Taxonomy" id="1317117"/>
    <lineage>
        <taxon>Bacteria</taxon>
        <taxon>Pseudomonadati</taxon>
        <taxon>Pseudomonadota</taxon>
        <taxon>Gammaproteobacteria</taxon>
        <taxon>Chromatiales</taxon>
        <taxon>Oceanococcaceae</taxon>
        <taxon>Oceanococcus</taxon>
    </lineage>
</organism>
<dbReference type="PANTHER" id="PTHR33398:SF1">
    <property type="entry name" value="SMALL RIBOSOMAL SUBUNIT PROTEIN BS20C"/>
    <property type="match status" value="1"/>
</dbReference>
<comment type="function">
    <text evidence="1 8">Binds directly to 16S ribosomal RNA.</text>
</comment>
<evidence type="ECO:0000313" key="11">
    <source>
        <dbReference type="Proteomes" id="UP000192342"/>
    </source>
</evidence>
<evidence type="ECO:0000313" key="10">
    <source>
        <dbReference type="EMBL" id="ORE88831.1"/>
    </source>
</evidence>
<protein>
    <recommendedName>
        <fullName evidence="7 8">Small ribosomal subunit protein bS20</fullName>
    </recommendedName>
</protein>
<dbReference type="InterPro" id="IPR036510">
    <property type="entry name" value="Ribosomal_bS20_sf"/>
</dbReference>
<evidence type="ECO:0000256" key="4">
    <source>
        <dbReference type="ARBA" id="ARBA00022884"/>
    </source>
</evidence>
<dbReference type="InterPro" id="IPR002583">
    <property type="entry name" value="Ribosomal_bS20"/>
</dbReference>
<evidence type="ECO:0000256" key="5">
    <source>
        <dbReference type="ARBA" id="ARBA00022980"/>
    </source>
</evidence>
<dbReference type="NCBIfam" id="TIGR00029">
    <property type="entry name" value="S20"/>
    <property type="match status" value="1"/>
</dbReference>
<dbReference type="AlphaFoldDB" id="A0A1Y1SHP0"/>
<dbReference type="RefSeq" id="WP_083559442.1">
    <property type="nucleotide sequence ID" value="NZ_AQQV01000001.1"/>
</dbReference>
<evidence type="ECO:0000256" key="8">
    <source>
        <dbReference type="HAMAP-Rule" id="MF_00500"/>
    </source>
</evidence>
<dbReference type="GO" id="GO:0015935">
    <property type="term" value="C:small ribosomal subunit"/>
    <property type="evidence" value="ECO:0007669"/>
    <property type="project" value="TreeGrafter"/>
</dbReference>
<feature type="region of interest" description="Disordered" evidence="9">
    <location>
        <begin position="1"/>
        <end position="26"/>
    </location>
</feature>
<dbReference type="Proteomes" id="UP000192342">
    <property type="component" value="Unassembled WGS sequence"/>
</dbReference>
<proteinExistence type="inferred from homology"/>
<evidence type="ECO:0000256" key="9">
    <source>
        <dbReference type="SAM" id="MobiDB-lite"/>
    </source>
</evidence>
<dbReference type="Pfam" id="PF01649">
    <property type="entry name" value="Ribosomal_S20p"/>
    <property type="match status" value="1"/>
</dbReference>
<accession>A0A1Y1SHP0</accession>
<dbReference type="GO" id="GO:0006412">
    <property type="term" value="P:translation"/>
    <property type="evidence" value="ECO:0007669"/>
    <property type="project" value="UniProtKB-UniRule"/>
</dbReference>
<dbReference type="EMBL" id="AQQV01000001">
    <property type="protein sequence ID" value="ORE88831.1"/>
    <property type="molecule type" value="Genomic_DNA"/>
</dbReference>
<dbReference type="FunFam" id="1.20.58.110:FF:000001">
    <property type="entry name" value="30S ribosomal protein S20"/>
    <property type="match status" value="1"/>
</dbReference>
<dbReference type="Gene3D" id="1.20.58.110">
    <property type="entry name" value="Ribosomal protein S20"/>
    <property type="match status" value="1"/>
</dbReference>
<dbReference type="STRING" id="1317117.ATO7_03110"/>
<dbReference type="GO" id="GO:0070181">
    <property type="term" value="F:small ribosomal subunit rRNA binding"/>
    <property type="evidence" value="ECO:0007669"/>
    <property type="project" value="TreeGrafter"/>
</dbReference>
<gene>
    <name evidence="8" type="primary">rpsT</name>
    <name evidence="10" type="ORF">ATO7_03110</name>
</gene>